<feature type="compositionally biased region" description="Pro residues" evidence="1">
    <location>
        <begin position="58"/>
        <end position="67"/>
    </location>
</feature>
<dbReference type="RefSeq" id="WP_386438192.1">
    <property type="nucleotide sequence ID" value="NZ_JBHSBB010000050.1"/>
</dbReference>
<dbReference type="Proteomes" id="UP001595765">
    <property type="component" value="Unassembled WGS sequence"/>
</dbReference>
<proteinExistence type="predicted"/>
<organism evidence="2 3">
    <name type="scientific">Streptomyces polygonati</name>
    <dbReference type="NCBI Taxonomy" id="1617087"/>
    <lineage>
        <taxon>Bacteria</taxon>
        <taxon>Bacillati</taxon>
        <taxon>Actinomycetota</taxon>
        <taxon>Actinomycetes</taxon>
        <taxon>Kitasatosporales</taxon>
        <taxon>Streptomycetaceae</taxon>
        <taxon>Streptomyces</taxon>
    </lineage>
</organism>
<protein>
    <recommendedName>
        <fullName evidence="4">Secreted protein</fullName>
    </recommendedName>
</protein>
<accession>A0ABV8HZT7</accession>
<evidence type="ECO:0000256" key="1">
    <source>
        <dbReference type="SAM" id="MobiDB-lite"/>
    </source>
</evidence>
<evidence type="ECO:0000313" key="2">
    <source>
        <dbReference type="EMBL" id="MFC4036463.1"/>
    </source>
</evidence>
<sequence length="203" mass="20864">MTRVYRGLLHAGAWTLTTAAAVALSWFGVHSVLRSTAYDLPRALPISTPSGILVPATSRPPMPSPTPRPHRTAPAPRPPTTTGAAALPPKTPPGTPHPVPSPTAATTATGSTGTSTSTSTGTPPGASSGDIRGYTVRGGRVVLDLTSTDASLVTATPAAGWKMQVWTQPGWLRVTFTSADSAASSSLFCTWNGHPPSVESYDN</sequence>
<evidence type="ECO:0000313" key="3">
    <source>
        <dbReference type="Proteomes" id="UP001595765"/>
    </source>
</evidence>
<reference evidence="3" key="1">
    <citation type="journal article" date="2019" name="Int. J. Syst. Evol. Microbiol.">
        <title>The Global Catalogue of Microorganisms (GCM) 10K type strain sequencing project: providing services to taxonomists for standard genome sequencing and annotation.</title>
        <authorList>
            <consortium name="The Broad Institute Genomics Platform"/>
            <consortium name="The Broad Institute Genome Sequencing Center for Infectious Disease"/>
            <person name="Wu L."/>
            <person name="Ma J."/>
        </authorList>
    </citation>
    <scope>NUCLEOTIDE SEQUENCE [LARGE SCALE GENOMIC DNA]</scope>
    <source>
        <strain evidence="3">CGMCC 4.7237</strain>
    </source>
</reference>
<evidence type="ECO:0008006" key="4">
    <source>
        <dbReference type="Google" id="ProtNLM"/>
    </source>
</evidence>
<gene>
    <name evidence="2" type="ORF">ACFO3J_34245</name>
</gene>
<dbReference type="EMBL" id="JBHSBB010000050">
    <property type="protein sequence ID" value="MFC4036463.1"/>
    <property type="molecule type" value="Genomic_DNA"/>
</dbReference>
<feature type="region of interest" description="Disordered" evidence="1">
    <location>
        <begin position="48"/>
        <end position="133"/>
    </location>
</feature>
<keyword evidence="3" id="KW-1185">Reference proteome</keyword>
<comment type="caution">
    <text evidence="2">The sequence shown here is derived from an EMBL/GenBank/DDBJ whole genome shotgun (WGS) entry which is preliminary data.</text>
</comment>
<feature type="compositionally biased region" description="Pro residues" evidence="1">
    <location>
        <begin position="89"/>
        <end position="101"/>
    </location>
</feature>
<name>A0ABV8HZT7_9ACTN</name>
<feature type="compositionally biased region" description="Low complexity" evidence="1">
    <location>
        <begin position="102"/>
        <end position="129"/>
    </location>
</feature>